<dbReference type="PANTHER" id="PTHR30126">
    <property type="entry name" value="HTH-TYPE TRANSCRIPTIONAL REGULATOR"/>
    <property type="match status" value="1"/>
</dbReference>
<dbReference type="InterPro" id="IPR036390">
    <property type="entry name" value="WH_DNA-bd_sf"/>
</dbReference>
<proteinExistence type="inferred from homology"/>
<comment type="subcellular location">
    <subcellularLocation>
        <location evidence="1">Cytoplasm</location>
    </subcellularLocation>
</comment>
<keyword evidence="11" id="KW-0486">Methionine biosynthesis</keyword>
<name>I3CDW4_9GAMM</name>
<evidence type="ECO:0000256" key="8">
    <source>
        <dbReference type="ARBA" id="ARBA00023125"/>
    </source>
</evidence>
<evidence type="ECO:0000256" key="3">
    <source>
        <dbReference type="ARBA" id="ARBA00019365"/>
    </source>
</evidence>
<evidence type="ECO:0000313" key="13">
    <source>
        <dbReference type="EMBL" id="EIJ41807.1"/>
    </source>
</evidence>
<evidence type="ECO:0000256" key="5">
    <source>
        <dbReference type="ARBA" id="ARBA00022491"/>
    </source>
</evidence>
<dbReference type="GO" id="GO:0005737">
    <property type="term" value="C:cytoplasm"/>
    <property type="evidence" value="ECO:0007669"/>
    <property type="project" value="UniProtKB-SubCell"/>
</dbReference>
<keyword evidence="10" id="KW-0804">Transcription</keyword>
<dbReference type="CDD" id="cd08441">
    <property type="entry name" value="PBP2_MetR"/>
    <property type="match status" value="1"/>
</dbReference>
<keyword evidence="8" id="KW-0238">DNA-binding</keyword>
<dbReference type="STRING" id="395493.BegalDRAFT_0899"/>
<accession>I3CDW4</accession>
<dbReference type="Pfam" id="PF00126">
    <property type="entry name" value="HTH_1"/>
    <property type="match status" value="1"/>
</dbReference>
<dbReference type="GO" id="GO:0009086">
    <property type="term" value="P:methionine biosynthetic process"/>
    <property type="evidence" value="ECO:0007669"/>
    <property type="project" value="UniProtKB-KW"/>
</dbReference>
<dbReference type="PROSITE" id="PS50931">
    <property type="entry name" value="HTH_LYSR"/>
    <property type="match status" value="1"/>
</dbReference>
<dbReference type="PRINTS" id="PR00039">
    <property type="entry name" value="HTHLYSR"/>
</dbReference>
<evidence type="ECO:0000256" key="9">
    <source>
        <dbReference type="ARBA" id="ARBA00023159"/>
    </source>
</evidence>
<dbReference type="HOGENOM" id="CLU_039613_6_0_6"/>
<evidence type="ECO:0000256" key="4">
    <source>
        <dbReference type="ARBA" id="ARBA00022490"/>
    </source>
</evidence>
<dbReference type="OrthoDB" id="155872at2"/>
<dbReference type="InterPro" id="IPR036388">
    <property type="entry name" value="WH-like_DNA-bd_sf"/>
</dbReference>
<evidence type="ECO:0000256" key="11">
    <source>
        <dbReference type="ARBA" id="ARBA00023167"/>
    </source>
</evidence>
<dbReference type="EMBL" id="JH600070">
    <property type="protein sequence ID" value="EIJ41807.1"/>
    <property type="molecule type" value="Genomic_DNA"/>
</dbReference>
<evidence type="ECO:0000256" key="6">
    <source>
        <dbReference type="ARBA" id="ARBA00022605"/>
    </source>
</evidence>
<comment type="similarity">
    <text evidence="2">Belongs to the LysR transcriptional regulatory family.</text>
</comment>
<dbReference type="GO" id="GO:0003700">
    <property type="term" value="F:DNA-binding transcription factor activity"/>
    <property type="evidence" value="ECO:0007669"/>
    <property type="project" value="InterPro"/>
</dbReference>
<dbReference type="InterPro" id="IPR037406">
    <property type="entry name" value="MetR_PBP2"/>
</dbReference>
<sequence>MLELRHLKAMLALFETGSVTLAATRLHLTQSALSHQLASLENYLETPLFERQQRPLKLTPAGELLLQLAQKVLPEFEKTRQAIAQLKTLGVVRELRIAVECHTCYDWLMPAMDNYREQQNAVELDLVAGFHTDPLLLLAEQQADVVIVSEAKAQRNITYFPLFSYEIVALIARQHAFVEKAYLVAEDFATVTLITYPVPDAKLDLIQHVLKPAGINPTRRTAELTIAILQLVASRRGIAALPRWAVQPYLERDYVQARPIGIQGLWGELYAAVRSHEKDIHVGFITTLIETAFATLKDLKNKRLPE</sequence>
<dbReference type="SUPFAM" id="SSF53850">
    <property type="entry name" value="Periplasmic binding protein-like II"/>
    <property type="match status" value="1"/>
</dbReference>
<keyword evidence="5" id="KW-0678">Repressor</keyword>
<evidence type="ECO:0000259" key="12">
    <source>
        <dbReference type="PROSITE" id="PS50931"/>
    </source>
</evidence>
<dbReference type="Proteomes" id="UP000005744">
    <property type="component" value="Unassembled WGS sequence"/>
</dbReference>
<dbReference type="FunFam" id="1.10.10.10:FF:000001">
    <property type="entry name" value="LysR family transcriptional regulator"/>
    <property type="match status" value="1"/>
</dbReference>
<evidence type="ECO:0000256" key="10">
    <source>
        <dbReference type="ARBA" id="ARBA00023163"/>
    </source>
</evidence>
<keyword evidence="7" id="KW-0805">Transcription regulation</keyword>
<dbReference type="AlphaFoldDB" id="I3CDW4"/>
<dbReference type="RefSeq" id="WP_002684085.1">
    <property type="nucleotide sequence ID" value="NZ_JH600070.1"/>
</dbReference>
<gene>
    <name evidence="13" type="ORF">BegalDRAFT_0899</name>
</gene>
<evidence type="ECO:0000256" key="2">
    <source>
        <dbReference type="ARBA" id="ARBA00009437"/>
    </source>
</evidence>
<dbReference type="InterPro" id="IPR005119">
    <property type="entry name" value="LysR_subst-bd"/>
</dbReference>
<keyword evidence="4" id="KW-0963">Cytoplasm</keyword>
<keyword evidence="14" id="KW-1185">Reference proteome</keyword>
<keyword evidence="6" id="KW-0028">Amino-acid biosynthesis</keyword>
<protein>
    <recommendedName>
        <fullName evidence="3">HTH-type transcriptional regulator MetR</fullName>
    </recommendedName>
</protein>
<reference evidence="13 14" key="1">
    <citation type="submission" date="2011-11" db="EMBL/GenBank/DDBJ databases">
        <title>Improved High-Quality Draft sequence of Beggiatoa alba B18lD.</title>
        <authorList>
            <consortium name="US DOE Joint Genome Institute"/>
            <person name="Lucas S."/>
            <person name="Han J."/>
            <person name="Lapidus A."/>
            <person name="Cheng J.-F."/>
            <person name="Goodwin L."/>
            <person name="Pitluck S."/>
            <person name="Peters L."/>
            <person name="Mikhailova N."/>
            <person name="Held B."/>
            <person name="Detter J.C."/>
            <person name="Han C."/>
            <person name="Tapia R."/>
            <person name="Land M."/>
            <person name="Hauser L."/>
            <person name="Kyrpides N."/>
            <person name="Ivanova N."/>
            <person name="Pagani I."/>
            <person name="Samuel K."/>
            <person name="Teske A."/>
            <person name="Mueller J."/>
            <person name="Woyke T."/>
        </authorList>
    </citation>
    <scope>NUCLEOTIDE SEQUENCE [LARGE SCALE GENOMIC DNA]</scope>
    <source>
        <strain evidence="13 14">B18LD</strain>
    </source>
</reference>
<keyword evidence="9" id="KW-0010">Activator</keyword>
<dbReference type="Gene3D" id="3.40.190.10">
    <property type="entry name" value="Periplasmic binding protein-like II"/>
    <property type="match status" value="1"/>
</dbReference>
<evidence type="ECO:0000256" key="7">
    <source>
        <dbReference type="ARBA" id="ARBA00023015"/>
    </source>
</evidence>
<dbReference type="Pfam" id="PF03466">
    <property type="entry name" value="LysR_substrate"/>
    <property type="match status" value="1"/>
</dbReference>
<organism evidence="13 14">
    <name type="scientific">Beggiatoa alba B18LD</name>
    <dbReference type="NCBI Taxonomy" id="395493"/>
    <lineage>
        <taxon>Bacteria</taxon>
        <taxon>Pseudomonadati</taxon>
        <taxon>Pseudomonadota</taxon>
        <taxon>Gammaproteobacteria</taxon>
        <taxon>Thiotrichales</taxon>
        <taxon>Thiotrichaceae</taxon>
        <taxon>Beggiatoa</taxon>
    </lineage>
</organism>
<dbReference type="Gene3D" id="1.10.10.10">
    <property type="entry name" value="Winged helix-like DNA-binding domain superfamily/Winged helix DNA-binding domain"/>
    <property type="match status" value="1"/>
</dbReference>
<evidence type="ECO:0000313" key="14">
    <source>
        <dbReference type="Proteomes" id="UP000005744"/>
    </source>
</evidence>
<feature type="domain" description="HTH lysR-type" evidence="12">
    <location>
        <begin position="2"/>
        <end position="59"/>
    </location>
</feature>
<dbReference type="GO" id="GO:0000976">
    <property type="term" value="F:transcription cis-regulatory region binding"/>
    <property type="evidence" value="ECO:0007669"/>
    <property type="project" value="TreeGrafter"/>
</dbReference>
<evidence type="ECO:0000256" key="1">
    <source>
        <dbReference type="ARBA" id="ARBA00004496"/>
    </source>
</evidence>
<dbReference type="SUPFAM" id="SSF46785">
    <property type="entry name" value="Winged helix' DNA-binding domain"/>
    <property type="match status" value="1"/>
</dbReference>
<dbReference type="eggNOG" id="COG0583">
    <property type="taxonomic scope" value="Bacteria"/>
</dbReference>
<dbReference type="PANTHER" id="PTHR30126:SF25">
    <property type="entry name" value="HTH-TYPE TRANSCRIPTIONAL REGULATOR METR"/>
    <property type="match status" value="1"/>
</dbReference>
<dbReference type="InterPro" id="IPR000847">
    <property type="entry name" value="LysR_HTH_N"/>
</dbReference>